<dbReference type="AlphaFoldDB" id="F4PLK5"/>
<sequence>MNVRFTTPRELLRDAKTITIGQFDQHSSEWIISQRQSDTFTIGLYKVILQKTNGTPFIKIFDLALRTGNHQCLILMIETARDSGYKHLIEQWSVLIYSNINQQCLDVVLEYYQLLTRANYAQLIGFMVLNGRSDQAITLLGTLEMRPISAPGLTNLTLTNDGQEENRSVHLIDLAKMLIRKRGSSDLSFIIQLCGQNEIDDLLELIATQVTTLSLKRVGGWGIERYFGYKYLERFETMVGDRYLSNESLLFGAGNIGFLRYYVDRKLWTKFESIKDAQVLEYAIQHENGEECVRYILEHLPNPKLFLRYNVFAIRPSTVSLLFVQFICLHPHVHLEPDDFIRDIAFSKKYDALQWILSPTSIRLFDDKTVNLGAAFSEAVYYDDITALEILSTALIQQNQKVGVHLSQFHQMSKENQKRAASIIPPGLLDIYIEEDLAAMRETLLLLVQHGHVSSGGSIGYPFDAFGMLTDTYIQKYHGQGMEGDPFFLSLASIDTLEFVSRNTDQNLDRLAYYSGRTDIKSSGGFTANDWQECDSIHCCKALQFMWENSPDSVRSNHYSMSLFLNNHIVDTSDRGIKVTLHFVRLYQHFATQPTKINRCHPLLTHSHLVYQIIQLFQQQSTNNSTFTTCNSELLDLLAFHDGLIN</sequence>
<name>F4PLK5_CACFS</name>
<dbReference type="EMBL" id="GL883008">
    <property type="protein sequence ID" value="EGG23427.1"/>
    <property type="molecule type" value="Genomic_DNA"/>
</dbReference>
<organism evidence="1 2">
    <name type="scientific">Cavenderia fasciculata</name>
    <name type="common">Slime mold</name>
    <name type="synonym">Dictyostelium fasciculatum</name>
    <dbReference type="NCBI Taxonomy" id="261658"/>
    <lineage>
        <taxon>Eukaryota</taxon>
        <taxon>Amoebozoa</taxon>
        <taxon>Evosea</taxon>
        <taxon>Eumycetozoa</taxon>
        <taxon>Dictyostelia</taxon>
        <taxon>Acytosteliales</taxon>
        <taxon>Cavenderiaceae</taxon>
        <taxon>Cavenderia</taxon>
    </lineage>
</organism>
<keyword evidence="2" id="KW-1185">Reference proteome</keyword>
<dbReference type="RefSeq" id="XP_004361278.1">
    <property type="nucleotide sequence ID" value="XM_004361221.1"/>
</dbReference>
<dbReference type="GeneID" id="14875829"/>
<accession>F4PLK5</accession>
<reference evidence="2" key="1">
    <citation type="journal article" date="2011" name="Genome Res.">
        <title>Phylogeny-wide analysis of social amoeba genomes highlights ancient origins for complex intercellular communication.</title>
        <authorList>
            <person name="Heidel A.J."/>
            <person name="Lawal H.M."/>
            <person name="Felder M."/>
            <person name="Schilde C."/>
            <person name="Helps N.R."/>
            <person name="Tunggal B."/>
            <person name="Rivero F."/>
            <person name="John U."/>
            <person name="Schleicher M."/>
            <person name="Eichinger L."/>
            <person name="Platzer M."/>
            <person name="Noegel A.A."/>
            <person name="Schaap P."/>
            <person name="Gloeckner G."/>
        </authorList>
    </citation>
    <scope>NUCLEOTIDE SEQUENCE [LARGE SCALE GENOMIC DNA]</scope>
    <source>
        <strain evidence="2">SH3</strain>
    </source>
</reference>
<gene>
    <name evidence="1" type="ORF">DFA_05559</name>
</gene>
<protein>
    <submittedName>
        <fullName evidence="1">Uncharacterized protein</fullName>
    </submittedName>
</protein>
<evidence type="ECO:0000313" key="2">
    <source>
        <dbReference type="Proteomes" id="UP000007797"/>
    </source>
</evidence>
<dbReference type="KEGG" id="dfa:DFA_05559"/>
<dbReference type="Proteomes" id="UP000007797">
    <property type="component" value="Unassembled WGS sequence"/>
</dbReference>
<proteinExistence type="predicted"/>
<evidence type="ECO:0000313" key="1">
    <source>
        <dbReference type="EMBL" id="EGG23427.1"/>
    </source>
</evidence>